<dbReference type="Proteomes" id="UP000655443">
    <property type="component" value="Unassembled WGS sequence"/>
</dbReference>
<name>A0A918YNE3_9ACTN</name>
<evidence type="ECO:0008006" key="3">
    <source>
        <dbReference type="Google" id="ProtNLM"/>
    </source>
</evidence>
<sequence length="132" mass="14098">MPDTVHTLLVATDGTITDLHLSTNDTAQLTQIHRALGDDAEALHYVHGTDGANTVAFVAEIREGQPPNLYAALALHFLLPQAAITDVRGPVVFAGFTREGRLANLSEDAVRAIRAVEPEIPGTFPAIVRTAH</sequence>
<comment type="caution">
    <text evidence="1">The sequence shown here is derived from an EMBL/GenBank/DDBJ whole genome shotgun (WGS) entry which is preliminary data.</text>
</comment>
<gene>
    <name evidence="1" type="ORF">GCM10010339_60760</name>
</gene>
<organism evidence="1 2">
    <name type="scientific">Streptomyces alanosinicus</name>
    <dbReference type="NCBI Taxonomy" id="68171"/>
    <lineage>
        <taxon>Bacteria</taxon>
        <taxon>Bacillati</taxon>
        <taxon>Actinomycetota</taxon>
        <taxon>Actinomycetes</taxon>
        <taxon>Kitasatosporales</taxon>
        <taxon>Streptomycetaceae</taxon>
        <taxon>Streptomyces</taxon>
    </lineage>
</organism>
<evidence type="ECO:0000313" key="1">
    <source>
        <dbReference type="EMBL" id="GHE09221.1"/>
    </source>
</evidence>
<dbReference type="AlphaFoldDB" id="A0A918YNE3"/>
<protein>
    <recommendedName>
        <fullName evidence="3">DUF3846 domain-containing protein</fullName>
    </recommendedName>
</protein>
<accession>A0A918YNE3</accession>
<proteinExistence type="predicted"/>
<reference evidence="1" key="2">
    <citation type="submission" date="2020-09" db="EMBL/GenBank/DDBJ databases">
        <authorList>
            <person name="Sun Q."/>
            <person name="Ohkuma M."/>
        </authorList>
    </citation>
    <scope>NUCLEOTIDE SEQUENCE</scope>
    <source>
        <strain evidence="1">JCM 4714</strain>
    </source>
</reference>
<reference evidence="1" key="1">
    <citation type="journal article" date="2014" name="Int. J. Syst. Evol. Microbiol.">
        <title>Complete genome sequence of Corynebacterium casei LMG S-19264T (=DSM 44701T), isolated from a smear-ripened cheese.</title>
        <authorList>
            <consortium name="US DOE Joint Genome Institute (JGI-PGF)"/>
            <person name="Walter F."/>
            <person name="Albersmeier A."/>
            <person name="Kalinowski J."/>
            <person name="Ruckert C."/>
        </authorList>
    </citation>
    <scope>NUCLEOTIDE SEQUENCE</scope>
    <source>
        <strain evidence="1">JCM 4714</strain>
    </source>
</reference>
<evidence type="ECO:0000313" key="2">
    <source>
        <dbReference type="Proteomes" id="UP000655443"/>
    </source>
</evidence>
<dbReference type="EMBL" id="BMVG01000019">
    <property type="protein sequence ID" value="GHE09221.1"/>
    <property type="molecule type" value="Genomic_DNA"/>
</dbReference>
<keyword evidence="2" id="KW-1185">Reference proteome</keyword>
<dbReference type="RefSeq" id="WP_189956817.1">
    <property type="nucleotide sequence ID" value="NZ_BMVG01000019.1"/>
</dbReference>